<keyword evidence="6" id="KW-0723">Serine/threonine-protein kinase</keyword>
<keyword evidence="9 21" id="KW-0732">Signal</keyword>
<feature type="domain" description="Protein kinase" evidence="22">
    <location>
        <begin position="370"/>
        <end position="658"/>
    </location>
</feature>
<keyword evidence="7" id="KW-0808">Transferase</keyword>
<dbReference type="InterPro" id="IPR001220">
    <property type="entry name" value="Legume_lectin_dom"/>
</dbReference>
<evidence type="ECO:0000256" key="20">
    <source>
        <dbReference type="SAM" id="Phobius"/>
    </source>
</evidence>
<evidence type="ECO:0000256" key="8">
    <source>
        <dbReference type="ARBA" id="ARBA00022692"/>
    </source>
</evidence>
<dbReference type="InterPro" id="IPR019825">
    <property type="entry name" value="Lectin_legB_Mn/Ca_BS"/>
</dbReference>
<dbReference type="Pfam" id="PF00139">
    <property type="entry name" value="Lectin_legB"/>
    <property type="match status" value="1"/>
</dbReference>
<dbReference type="PROSITE" id="PS00108">
    <property type="entry name" value="PROTEIN_KINASE_ST"/>
    <property type="match status" value="1"/>
</dbReference>
<comment type="caution">
    <text evidence="23">The sequence shown here is derived from an EMBL/GenBank/DDBJ whole genome shotgun (WGS) entry which is preliminary data.</text>
</comment>
<dbReference type="EC" id="2.7.11.1" evidence="4"/>
<dbReference type="PROSITE" id="PS50011">
    <property type="entry name" value="PROTEIN_KINASE_DOM"/>
    <property type="match status" value="1"/>
</dbReference>
<dbReference type="AlphaFoldDB" id="A0A843UY45"/>
<evidence type="ECO:0000256" key="13">
    <source>
        <dbReference type="ARBA" id="ARBA00022840"/>
    </source>
</evidence>
<dbReference type="Proteomes" id="UP000652761">
    <property type="component" value="Unassembled WGS sequence"/>
</dbReference>
<dbReference type="CDD" id="cd06899">
    <property type="entry name" value="lectin_legume_LecRK_Arcelin_ConA"/>
    <property type="match status" value="1"/>
</dbReference>
<keyword evidence="10" id="KW-0430">Lectin</keyword>
<feature type="region of interest" description="Disordered" evidence="19">
    <location>
        <begin position="687"/>
        <end position="719"/>
    </location>
</feature>
<reference evidence="23" key="1">
    <citation type="submission" date="2017-07" db="EMBL/GenBank/DDBJ databases">
        <title>Taro Niue Genome Assembly and Annotation.</title>
        <authorList>
            <person name="Atibalentja N."/>
            <person name="Keating K."/>
            <person name="Fields C.J."/>
        </authorList>
    </citation>
    <scope>NUCLEOTIDE SEQUENCE</scope>
    <source>
        <strain evidence="23">Niue_2</strain>
        <tissue evidence="23">Leaf</tissue>
    </source>
</reference>
<dbReference type="SUPFAM" id="SSF56112">
    <property type="entry name" value="Protein kinase-like (PK-like)"/>
    <property type="match status" value="1"/>
</dbReference>
<dbReference type="Gene3D" id="2.60.120.200">
    <property type="match status" value="1"/>
</dbReference>
<dbReference type="FunFam" id="3.30.200.20:FF:000168">
    <property type="entry name" value="L-type lectin-domain containing receptor kinase IX.1"/>
    <property type="match status" value="1"/>
</dbReference>
<keyword evidence="16" id="KW-0675">Receptor</keyword>
<feature type="compositionally biased region" description="Low complexity" evidence="19">
    <location>
        <begin position="687"/>
        <end position="708"/>
    </location>
</feature>
<keyword evidence="15 20" id="KW-0472">Membrane</keyword>
<keyword evidence="17" id="KW-0325">Glycoprotein</keyword>
<feature type="compositionally biased region" description="Pro residues" evidence="19">
    <location>
        <begin position="274"/>
        <end position="291"/>
    </location>
</feature>
<dbReference type="Gene3D" id="3.30.200.20">
    <property type="entry name" value="Phosphorylase Kinase, domain 1"/>
    <property type="match status" value="1"/>
</dbReference>
<evidence type="ECO:0000256" key="3">
    <source>
        <dbReference type="ARBA" id="ARBA00010217"/>
    </source>
</evidence>
<keyword evidence="13 18" id="KW-0067">ATP-binding</keyword>
<evidence type="ECO:0000256" key="1">
    <source>
        <dbReference type="ARBA" id="ARBA00004251"/>
    </source>
</evidence>
<dbReference type="InterPro" id="IPR000985">
    <property type="entry name" value="Lectin_LegA_CS"/>
</dbReference>
<dbReference type="GO" id="GO:0004674">
    <property type="term" value="F:protein serine/threonine kinase activity"/>
    <property type="evidence" value="ECO:0007669"/>
    <property type="project" value="UniProtKB-KW"/>
</dbReference>
<evidence type="ECO:0000256" key="18">
    <source>
        <dbReference type="PROSITE-ProRule" id="PRU10141"/>
    </source>
</evidence>
<dbReference type="PROSITE" id="PS00307">
    <property type="entry name" value="LECTIN_LEGUME_BETA"/>
    <property type="match status" value="1"/>
</dbReference>
<evidence type="ECO:0000256" key="15">
    <source>
        <dbReference type="ARBA" id="ARBA00023136"/>
    </source>
</evidence>
<evidence type="ECO:0000256" key="11">
    <source>
        <dbReference type="ARBA" id="ARBA00022741"/>
    </source>
</evidence>
<dbReference type="OrthoDB" id="1935106at2759"/>
<keyword evidence="5" id="KW-1003">Cell membrane</keyword>
<organism evidence="23 24">
    <name type="scientific">Colocasia esculenta</name>
    <name type="common">Wild taro</name>
    <name type="synonym">Arum esculentum</name>
    <dbReference type="NCBI Taxonomy" id="4460"/>
    <lineage>
        <taxon>Eukaryota</taxon>
        <taxon>Viridiplantae</taxon>
        <taxon>Streptophyta</taxon>
        <taxon>Embryophyta</taxon>
        <taxon>Tracheophyta</taxon>
        <taxon>Spermatophyta</taxon>
        <taxon>Magnoliopsida</taxon>
        <taxon>Liliopsida</taxon>
        <taxon>Araceae</taxon>
        <taxon>Aroideae</taxon>
        <taxon>Colocasieae</taxon>
        <taxon>Colocasia</taxon>
    </lineage>
</organism>
<accession>A0A843UY45</accession>
<comment type="similarity">
    <text evidence="3">In the C-terminal section; belongs to the protein kinase superfamily. Ser/Thr protein kinase family.</text>
</comment>
<dbReference type="InterPro" id="IPR008271">
    <property type="entry name" value="Ser/Thr_kinase_AS"/>
</dbReference>
<evidence type="ECO:0000256" key="5">
    <source>
        <dbReference type="ARBA" id="ARBA00022475"/>
    </source>
</evidence>
<feature type="signal peptide" evidence="21">
    <location>
        <begin position="1"/>
        <end position="26"/>
    </location>
</feature>
<keyword evidence="8 20" id="KW-0812">Transmembrane</keyword>
<evidence type="ECO:0000313" key="23">
    <source>
        <dbReference type="EMBL" id="MQL86530.1"/>
    </source>
</evidence>
<name>A0A843UY45_COLES</name>
<evidence type="ECO:0000256" key="4">
    <source>
        <dbReference type="ARBA" id="ARBA00012513"/>
    </source>
</evidence>
<evidence type="ECO:0000256" key="6">
    <source>
        <dbReference type="ARBA" id="ARBA00022527"/>
    </source>
</evidence>
<evidence type="ECO:0000256" key="21">
    <source>
        <dbReference type="SAM" id="SignalP"/>
    </source>
</evidence>
<evidence type="ECO:0000256" key="2">
    <source>
        <dbReference type="ARBA" id="ARBA00008536"/>
    </source>
</evidence>
<evidence type="ECO:0000256" key="19">
    <source>
        <dbReference type="SAM" id="MobiDB-lite"/>
    </source>
</evidence>
<dbReference type="InterPro" id="IPR013320">
    <property type="entry name" value="ConA-like_dom_sf"/>
</dbReference>
<dbReference type="CDD" id="cd14066">
    <property type="entry name" value="STKc_IRAK"/>
    <property type="match status" value="1"/>
</dbReference>
<dbReference type="GO" id="GO:0005886">
    <property type="term" value="C:plasma membrane"/>
    <property type="evidence" value="ECO:0007669"/>
    <property type="project" value="UniProtKB-SubCell"/>
</dbReference>
<evidence type="ECO:0000256" key="17">
    <source>
        <dbReference type="ARBA" id="ARBA00023180"/>
    </source>
</evidence>
<dbReference type="GO" id="GO:0002229">
    <property type="term" value="P:defense response to oomycetes"/>
    <property type="evidence" value="ECO:0007669"/>
    <property type="project" value="UniProtKB-ARBA"/>
</dbReference>
<dbReference type="InterPro" id="IPR011009">
    <property type="entry name" value="Kinase-like_dom_sf"/>
</dbReference>
<evidence type="ECO:0000256" key="16">
    <source>
        <dbReference type="ARBA" id="ARBA00023170"/>
    </source>
</evidence>
<dbReference type="SUPFAM" id="SSF49899">
    <property type="entry name" value="Concanavalin A-like lectins/glucanases"/>
    <property type="match status" value="1"/>
</dbReference>
<dbReference type="GO" id="GO:0005524">
    <property type="term" value="F:ATP binding"/>
    <property type="evidence" value="ECO:0007669"/>
    <property type="project" value="UniProtKB-UniRule"/>
</dbReference>
<evidence type="ECO:0000256" key="14">
    <source>
        <dbReference type="ARBA" id="ARBA00022989"/>
    </source>
</evidence>
<dbReference type="EMBL" id="NMUH01000909">
    <property type="protein sequence ID" value="MQL86530.1"/>
    <property type="molecule type" value="Genomic_DNA"/>
</dbReference>
<dbReference type="InterPro" id="IPR017441">
    <property type="entry name" value="Protein_kinase_ATP_BS"/>
</dbReference>
<keyword evidence="12" id="KW-0418">Kinase</keyword>
<gene>
    <name evidence="23" type="ORF">Taro_019064</name>
</gene>
<dbReference type="PANTHER" id="PTHR27007">
    <property type="match status" value="1"/>
</dbReference>
<feature type="binding site" evidence="18">
    <location>
        <position position="399"/>
    </location>
    <ligand>
        <name>ATP</name>
        <dbReference type="ChEBI" id="CHEBI:30616"/>
    </ligand>
</feature>
<evidence type="ECO:0000256" key="12">
    <source>
        <dbReference type="ARBA" id="ARBA00022777"/>
    </source>
</evidence>
<feature type="region of interest" description="Disordered" evidence="19">
    <location>
        <begin position="270"/>
        <end position="293"/>
    </location>
</feature>
<proteinExistence type="inferred from homology"/>
<evidence type="ECO:0000313" key="24">
    <source>
        <dbReference type="Proteomes" id="UP000652761"/>
    </source>
</evidence>
<protein>
    <recommendedName>
        <fullName evidence="4">non-specific serine/threonine protein kinase</fullName>
        <ecNumber evidence="4">2.7.11.1</ecNumber>
    </recommendedName>
</protein>
<dbReference type="InterPro" id="IPR050528">
    <property type="entry name" value="L-type_Lectin-RKs"/>
</dbReference>
<evidence type="ECO:0000256" key="10">
    <source>
        <dbReference type="ARBA" id="ARBA00022734"/>
    </source>
</evidence>
<dbReference type="SMART" id="SM00220">
    <property type="entry name" value="S_TKc"/>
    <property type="match status" value="1"/>
</dbReference>
<dbReference type="FunFam" id="1.10.510.10:FF:000240">
    <property type="entry name" value="Lectin-domain containing receptor kinase A4.3"/>
    <property type="match status" value="1"/>
</dbReference>
<dbReference type="PROSITE" id="PS00308">
    <property type="entry name" value="LECTIN_LEGUME_ALPHA"/>
    <property type="match status" value="1"/>
</dbReference>
<dbReference type="InterPro" id="IPR000719">
    <property type="entry name" value="Prot_kinase_dom"/>
</dbReference>
<comment type="similarity">
    <text evidence="2">In the N-terminal section; belongs to the leguminous lectin family.</text>
</comment>
<evidence type="ECO:0000256" key="7">
    <source>
        <dbReference type="ARBA" id="ARBA00022679"/>
    </source>
</evidence>
<dbReference type="Gene3D" id="1.10.510.10">
    <property type="entry name" value="Transferase(Phosphotransferase) domain 1"/>
    <property type="match status" value="1"/>
</dbReference>
<evidence type="ECO:0000259" key="22">
    <source>
        <dbReference type="PROSITE" id="PS50011"/>
    </source>
</evidence>
<evidence type="ECO:0000256" key="9">
    <source>
        <dbReference type="ARBA" id="ARBA00022729"/>
    </source>
</evidence>
<sequence>MAAAASMPPGISAVLLLALLLHRAAALTFNFTSFPSNTPNNISYEQDALASFGVIKLTKNEVGQDMGRSWGRAVYNSPVHLWDKASGELTSFTTRFSFYVGNPPGVNNPGDGLAFFLAPFGSKAPNNSAGGGLALFNVTPPSTAPASIPTVAVEFDTYGNPGWDPYAVHAGIDVNSLASVVNVTWAYYGAWTNATIDADVAYDASTTNLSVLLTGDDGRSRSLSHIVDLREVLPEWVEVGFSASTGASIEIHKVFNWSFQSTLADITVAASPPSLDPSPSPLAALPSPPPEGDGKKGISLVVGGVLAGIIAVLAAAAGIVWFCIRQRRKGQHEQVAADADDMDGNELLVSEPERPKSFPYSELALATRDFAEEGKLGQGGFGSVYRGFLSGAGLEVAVKVSKYSRQGKKEFAAEINIISRLRHRNLVQLVGWCHDRGELLLVYEYMPNGSLDSHLYPREGDGKPPLTWKVRQRVAFGLASALFYLHEECEQCVVHRDVKPSNVILDAGFNAKLGDFGLARLSDHDQVLVTTALAGTMGYLAPECVMSGRTSKESDVYSFGVLALEIACGRRAIEPHAAPGMIGLVDWVWDLYGRGAVLEAADRRLGSDFDELEMERLMLVGLWCAHPDFTRRPSMRQVMGALTFEASLPELSSTMPFVTYCSPPAPAPGESTSSQMLSTVAIAGVSPFTSSGGNTSTSCSSVGSTKTTRSGSSIPPLPL</sequence>
<keyword evidence="11 18" id="KW-0547">Nucleotide-binding</keyword>
<dbReference type="GO" id="GO:0030246">
    <property type="term" value="F:carbohydrate binding"/>
    <property type="evidence" value="ECO:0007669"/>
    <property type="project" value="UniProtKB-KW"/>
</dbReference>
<keyword evidence="14 20" id="KW-1133">Transmembrane helix</keyword>
<dbReference type="Pfam" id="PF00069">
    <property type="entry name" value="Pkinase"/>
    <property type="match status" value="1"/>
</dbReference>
<comment type="subcellular location">
    <subcellularLocation>
        <location evidence="1">Cell membrane</location>
        <topology evidence="1">Single-pass type I membrane protein</topology>
    </subcellularLocation>
</comment>
<dbReference type="PROSITE" id="PS00107">
    <property type="entry name" value="PROTEIN_KINASE_ATP"/>
    <property type="match status" value="1"/>
</dbReference>
<keyword evidence="24" id="KW-1185">Reference proteome</keyword>
<feature type="chain" id="PRO_5032373743" description="non-specific serine/threonine protein kinase" evidence="21">
    <location>
        <begin position="27"/>
        <end position="719"/>
    </location>
</feature>
<feature type="transmembrane region" description="Helical" evidence="20">
    <location>
        <begin position="298"/>
        <end position="324"/>
    </location>
</feature>